<name>A0A127P736_9BURK</name>
<protein>
    <submittedName>
        <fullName evidence="2">Putative membrane protein</fullName>
    </submittedName>
</protein>
<gene>
    <name evidence="2" type="ORF">CFter6_0758</name>
</gene>
<evidence type="ECO:0000313" key="2">
    <source>
        <dbReference type="EMBL" id="AMO93484.1"/>
    </source>
</evidence>
<keyword evidence="1" id="KW-0472">Membrane</keyword>
<evidence type="ECO:0000313" key="3">
    <source>
        <dbReference type="Proteomes" id="UP000072421"/>
    </source>
</evidence>
<keyword evidence="1" id="KW-1133">Transmembrane helix</keyword>
<accession>A0A127P736</accession>
<sequence length="38" mass="4347">MHDELHIPQWRDVLTHGALLMIVCIYWIDLAAGLAAIF</sequence>
<reference evidence="2 3" key="1">
    <citation type="submission" date="2015-11" db="EMBL/GenBank/DDBJ databases">
        <title>Exploring the genomic traits of fungus-feeding bacterial genus Collimonas.</title>
        <authorList>
            <person name="Song C."/>
            <person name="Schmidt R."/>
            <person name="de Jager V."/>
            <person name="Krzyzanowska D."/>
            <person name="Jongedijk E."/>
            <person name="Cankar K."/>
            <person name="Beekwilder J."/>
            <person name="van Veen A."/>
            <person name="de Boer W."/>
            <person name="van Veen J.A."/>
            <person name="Garbeva P."/>
        </authorList>
    </citation>
    <scope>NUCLEOTIDE SEQUENCE [LARGE SCALE GENOMIC DNA]</scope>
    <source>
        <strain evidence="2 3">Ter6</strain>
    </source>
</reference>
<keyword evidence="1" id="KW-0812">Transmembrane</keyword>
<proteinExistence type="predicted"/>
<evidence type="ECO:0000256" key="1">
    <source>
        <dbReference type="SAM" id="Phobius"/>
    </source>
</evidence>
<dbReference type="Proteomes" id="UP000072421">
    <property type="component" value="Chromosome"/>
</dbReference>
<organism evidence="2">
    <name type="scientific">Collimonas fungivorans</name>
    <dbReference type="NCBI Taxonomy" id="158899"/>
    <lineage>
        <taxon>Bacteria</taxon>
        <taxon>Pseudomonadati</taxon>
        <taxon>Pseudomonadota</taxon>
        <taxon>Betaproteobacteria</taxon>
        <taxon>Burkholderiales</taxon>
        <taxon>Oxalobacteraceae</taxon>
        <taxon>Collimonas</taxon>
    </lineage>
</organism>
<dbReference type="EMBL" id="CP013232">
    <property type="protein sequence ID" value="AMO93484.1"/>
    <property type="molecule type" value="Genomic_DNA"/>
</dbReference>
<dbReference type="AlphaFoldDB" id="A0A127P736"/>
<feature type="transmembrane region" description="Helical" evidence="1">
    <location>
        <begin position="18"/>
        <end position="37"/>
    </location>
</feature>